<name>A0A1B3SL58_9MOLU</name>
<dbReference type="Gene3D" id="3.40.50.150">
    <property type="entry name" value="Vaccinia Virus protein VP39"/>
    <property type="match status" value="1"/>
</dbReference>
<dbReference type="SUPFAM" id="SSF53335">
    <property type="entry name" value="S-adenosyl-L-methionine-dependent methyltransferases"/>
    <property type="match status" value="1"/>
</dbReference>
<dbReference type="PIRSF" id="PIRSF004486">
    <property type="entry name" value="MraW"/>
    <property type="match status" value="1"/>
</dbReference>
<dbReference type="PATRIC" id="fig|216938.3.peg.732"/>
<dbReference type="AlphaFoldDB" id="A0A1B3SL58"/>
<feature type="binding site" evidence="7">
    <location>
        <position position="52"/>
    </location>
    <ligand>
        <name>S-adenosyl-L-methionine</name>
        <dbReference type="ChEBI" id="CHEBI:59789"/>
    </ligand>
</feature>
<dbReference type="PANTHER" id="PTHR11265">
    <property type="entry name" value="S-ADENOSYL-METHYLTRANSFERASE MRAW"/>
    <property type="match status" value="1"/>
</dbReference>
<evidence type="ECO:0000256" key="3">
    <source>
        <dbReference type="ARBA" id="ARBA00022552"/>
    </source>
</evidence>
<comment type="catalytic activity">
    <reaction evidence="7">
        <text>cytidine(1402) in 16S rRNA + S-adenosyl-L-methionine = N(4)-methylcytidine(1402) in 16S rRNA + S-adenosyl-L-homocysteine + H(+)</text>
        <dbReference type="Rhea" id="RHEA:42928"/>
        <dbReference type="Rhea" id="RHEA-COMP:10286"/>
        <dbReference type="Rhea" id="RHEA-COMP:10287"/>
        <dbReference type="ChEBI" id="CHEBI:15378"/>
        <dbReference type="ChEBI" id="CHEBI:57856"/>
        <dbReference type="ChEBI" id="CHEBI:59789"/>
        <dbReference type="ChEBI" id="CHEBI:74506"/>
        <dbReference type="ChEBI" id="CHEBI:82748"/>
        <dbReference type="EC" id="2.1.1.199"/>
    </reaction>
</comment>
<comment type="function">
    <text evidence="7">Specifically methylates the N4 position of cytidine in position 1402 (C1402) of 16S rRNA.</text>
</comment>
<sequence length="314" mass="35901">MIQEHIPVLLKESIELLNINENGIYVDCTLGRAGHSKEILKKLKKGHLYAIDQDNEAIQSSKEALKQVSNNFTILEGNFAYMKTLLALQNVDKVDGILYDLGVSSPQFDNDSRGFSYRFDSELDMRMDVLNNSLTAKKVVNEYDQKQLSEIFKYLGEEQFAFGISQKIVDYRKTKEIKTTGELVEIIKSALPQKILKKKKHPAKKVFQALRIHVNNELENLKKSLIQALEIINKNGVIVVITFHSLEEKIIKSIFKEKTIDNDDKFLSKLPVQNLISKKEFELLIKKPITASEEELSVNRRAHSAKLWAIKKVG</sequence>
<comment type="similarity">
    <text evidence="1 7">Belongs to the methyltransferase superfamily. RsmH family.</text>
</comment>
<comment type="subcellular location">
    <subcellularLocation>
        <location evidence="7">Cytoplasm</location>
    </subcellularLocation>
</comment>
<dbReference type="KEGG" id="shj:SHELI_v1c07190"/>
<dbReference type="NCBIfam" id="TIGR00006">
    <property type="entry name" value="16S rRNA (cytosine(1402)-N(4))-methyltransferase RsmH"/>
    <property type="match status" value="1"/>
</dbReference>
<feature type="binding site" evidence="7">
    <location>
        <begin position="33"/>
        <end position="35"/>
    </location>
    <ligand>
        <name>S-adenosyl-L-methionine</name>
        <dbReference type="ChEBI" id="CHEBI:59789"/>
    </ligand>
</feature>
<dbReference type="EMBL" id="CP017015">
    <property type="protein sequence ID" value="AOG60668.1"/>
    <property type="molecule type" value="Genomic_DNA"/>
</dbReference>
<organism evidence="8 9">
    <name type="scientific">Spiroplasma helicoides</name>
    <dbReference type="NCBI Taxonomy" id="216938"/>
    <lineage>
        <taxon>Bacteria</taxon>
        <taxon>Bacillati</taxon>
        <taxon>Mycoplasmatota</taxon>
        <taxon>Mollicutes</taxon>
        <taxon>Entomoplasmatales</taxon>
        <taxon>Spiroplasmataceae</taxon>
        <taxon>Spiroplasma</taxon>
    </lineage>
</organism>
<dbReference type="HAMAP" id="MF_01007">
    <property type="entry name" value="16SrRNA_methyltr_H"/>
    <property type="match status" value="1"/>
</dbReference>
<keyword evidence="4 7" id="KW-0489">Methyltransferase</keyword>
<proteinExistence type="inferred from homology"/>
<accession>A0A1B3SL58</accession>
<keyword evidence="5 7" id="KW-0808">Transferase</keyword>
<dbReference type="GO" id="GO:0070475">
    <property type="term" value="P:rRNA base methylation"/>
    <property type="evidence" value="ECO:0007669"/>
    <property type="project" value="UniProtKB-UniRule"/>
</dbReference>
<dbReference type="PANTHER" id="PTHR11265:SF0">
    <property type="entry name" value="12S RRNA N4-METHYLCYTIDINE METHYLTRANSFERASE"/>
    <property type="match status" value="1"/>
</dbReference>
<keyword evidence="2 7" id="KW-0963">Cytoplasm</keyword>
<keyword evidence="9" id="KW-1185">Reference proteome</keyword>
<dbReference type="EC" id="2.1.1.199" evidence="7"/>
<gene>
    <name evidence="8" type="primary">mraW</name>
    <name evidence="7" type="synonym">rsmH</name>
    <name evidence="8" type="ORF">SHELI_v1c07190</name>
</gene>
<dbReference type="SUPFAM" id="SSF81799">
    <property type="entry name" value="Putative methyltransferase TM0872, insert domain"/>
    <property type="match status" value="1"/>
</dbReference>
<evidence type="ECO:0000313" key="9">
    <source>
        <dbReference type="Proteomes" id="UP000094378"/>
    </source>
</evidence>
<evidence type="ECO:0000256" key="5">
    <source>
        <dbReference type="ARBA" id="ARBA00022679"/>
    </source>
</evidence>
<dbReference type="GO" id="GO:0071424">
    <property type="term" value="F:rRNA (cytosine-N4-)-methyltransferase activity"/>
    <property type="evidence" value="ECO:0007669"/>
    <property type="project" value="UniProtKB-UniRule"/>
</dbReference>
<evidence type="ECO:0000256" key="1">
    <source>
        <dbReference type="ARBA" id="ARBA00010396"/>
    </source>
</evidence>
<dbReference type="InterPro" id="IPR023397">
    <property type="entry name" value="SAM-dep_MeTrfase_MraW_recog"/>
</dbReference>
<evidence type="ECO:0000313" key="8">
    <source>
        <dbReference type="EMBL" id="AOG60668.1"/>
    </source>
</evidence>
<dbReference type="STRING" id="216938.SHELI_v1c07190"/>
<keyword evidence="3 7" id="KW-0698">rRNA processing</keyword>
<evidence type="ECO:0000256" key="4">
    <source>
        <dbReference type="ARBA" id="ARBA00022603"/>
    </source>
</evidence>
<dbReference type="GO" id="GO:0005737">
    <property type="term" value="C:cytoplasm"/>
    <property type="evidence" value="ECO:0007669"/>
    <property type="project" value="UniProtKB-SubCell"/>
</dbReference>
<evidence type="ECO:0000256" key="6">
    <source>
        <dbReference type="ARBA" id="ARBA00022691"/>
    </source>
</evidence>
<dbReference type="Pfam" id="PF01795">
    <property type="entry name" value="Methyltransf_5"/>
    <property type="match status" value="1"/>
</dbReference>
<dbReference type="InterPro" id="IPR029063">
    <property type="entry name" value="SAM-dependent_MTases_sf"/>
</dbReference>
<feature type="binding site" evidence="7">
    <location>
        <position position="100"/>
    </location>
    <ligand>
        <name>S-adenosyl-L-methionine</name>
        <dbReference type="ChEBI" id="CHEBI:59789"/>
    </ligand>
</feature>
<evidence type="ECO:0000256" key="7">
    <source>
        <dbReference type="HAMAP-Rule" id="MF_01007"/>
    </source>
</evidence>
<dbReference type="Proteomes" id="UP000094378">
    <property type="component" value="Chromosome"/>
</dbReference>
<evidence type="ECO:0000256" key="2">
    <source>
        <dbReference type="ARBA" id="ARBA00022490"/>
    </source>
</evidence>
<feature type="binding site" evidence="7">
    <location>
        <position position="79"/>
    </location>
    <ligand>
        <name>S-adenosyl-L-methionine</name>
        <dbReference type="ChEBI" id="CHEBI:59789"/>
    </ligand>
</feature>
<protein>
    <recommendedName>
        <fullName evidence="7">Ribosomal RNA small subunit methyltransferase H</fullName>
        <ecNumber evidence="7">2.1.1.199</ecNumber>
    </recommendedName>
    <alternativeName>
        <fullName evidence="7">16S rRNA m(4)C1402 methyltransferase</fullName>
    </alternativeName>
    <alternativeName>
        <fullName evidence="7">rRNA (cytosine-N(4)-)-methyltransferase RsmH</fullName>
    </alternativeName>
</protein>
<reference evidence="8 9" key="1">
    <citation type="submission" date="2016-08" db="EMBL/GenBank/DDBJ databases">
        <title>Complete genome sequence of Spiroplasma helicoides TABS-2 (DSM 22551).</title>
        <authorList>
            <person name="Shen W.-Y."/>
            <person name="Lo W.-S."/>
            <person name="Lai Y.-C."/>
            <person name="Kuo C.-H."/>
        </authorList>
    </citation>
    <scope>NUCLEOTIDE SEQUENCE [LARGE SCALE GENOMIC DNA]</scope>
    <source>
        <strain evidence="8 9">TABS-2</strain>
    </source>
</reference>
<dbReference type="InterPro" id="IPR002903">
    <property type="entry name" value="RsmH"/>
</dbReference>
<keyword evidence="6 7" id="KW-0949">S-adenosyl-L-methionine</keyword>
<feature type="binding site" evidence="7">
    <location>
        <position position="107"/>
    </location>
    <ligand>
        <name>S-adenosyl-L-methionine</name>
        <dbReference type="ChEBI" id="CHEBI:59789"/>
    </ligand>
</feature>
<dbReference type="Gene3D" id="1.10.150.170">
    <property type="entry name" value="Putative methyltransferase TM0872, insert domain"/>
    <property type="match status" value="1"/>
</dbReference>